<dbReference type="SMART" id="SM00418">
    <property type="entry name" value="HTH_ARSR"/>
    <property type="match status" value="1"/>
</dbReference>
<dbReference type="EMBL" id="DQWE01000311">
    <property type="protein sequence ID" value="HDI83437.1"/>
    <property type="molecule type" value="Genomic_DNA"/>
</dbReference>
<accession>A0A7C0VBN7</accession>
<dbReference type="PANTHER" id="PTHR43132">
    <property type="entry name" value="ARSENICAL RESISTANCE OPERON REPRESSOR ARSR-RELATED"/>
    <property type="match status" value="1"/>
</dbReference>
<evidence type="ECO:0000313" key="5">
    <source>
        <dbReference type="EMBL" id="HDI83437.1"/>
    </source>
</evidence>
<sequence length="103" mass="12068">MLYLNMHKYANIQNPLFKRRQVFRALACEHRLEILEILRYGTHTVTEVAGFLGLHPSVVSRHLYMLFSSGLLSMEKKGNEVFYSLREPELITELFEIVDKIGR</sequence>
<dbReference type="InterPro" id="IPR001845">
    <property type="entry name" value="HTH_ArsR_DNA-bd_dom"/>
</dbReference>
<feature type="domain" description="HTH arsR-type" evidence="4">
    <location>
        <begin position="12"/>
        <end position="103"/>
    </location>
</feature>
<protein>
    <submittedName>
        <fullName evidence="5">ArsR family transcriptional regulator</fullName>
    </submittedName>
</protein>
<gene>
    <name evidence="5" type="ORF">ENF18_06580</name>
</gene>
<evidence type="ECO:0000256" key="2">
    <source>
        <dbReference type="ARBA" id="ARBA00023125"/>
    </source>
</evidence>
<name>A0A7C0VBN7_UNCW3</name>
<keyword evidence="3" id="KW-0804">Transcription</keyword>
<dbReference type="NCBIfam" id="NF033788">
    <property type="entry name" value="HTH_metalloreg"/>
    <property type="match status" value="1"/>
</dbReference>
<dbReference type="AlphaFoldDB" id="A0A7C0VBN7"/>
<organism evidence="5">
    <name type="scientific">candidate division WOR-3 bacterium</name>
    <dbReference type="NCBI Taxonomy" id="2052148"/>
    <lineage>
        <taxon>Bacteria</taxon>
        <taxon>Bacteria division WOR-3</taxon>
    </lineage>
</organism>
<evidence type="ECO:0000256" key="3">
    <source>
        <dbReference type="ARBA" id="ARBA00023163"/>
    </source>
</evidence>
<keyword evidence="2" id="KW-0238">DNA-binding</keyword>
<dbReference type="PANTHER" id="PTHR43132:SF2">
    <property type="entry name" value="ARSENICAL RESISTANCE OPERON REPRESSOR ARSR-RELATED"/>
    <property type="match status" value="1"/>
</dbReference>
<dbReference type="Gene3D" id="1.10.10.10">
    <property type="entry name" value="Winged helix-like DNA-binding domain superfamily/Winged helix DNA-binding domain"/>
    <property type="match status" value="1"/>
</dbReference>
<dbReference type="InterPro" id="IPR011991">
    <property type="entry name" value="ArsR-like_HTH"/>
</dbReference>
<reference evidence="5" key="1">
    <citation type="journal article" date="2020" name="mSystems">
        <title>Genome- and Community-Level Interaction Insights into Carbon Utilization and Element Cycling Functions of Hydrothermarchaeota in Hydrothermal Sediment.</title>
        <authorList>
            <person name="Zhou Z."/>
            <person name="Liu Y."/>
            <person name="Xu W."/>
            <person name="Pan J."/>
            <person name="Luo Z.H."/>
            <person name="Li M."/>
        </authorList>
    </citation>
    <scope>NUCLEOTIDE SEQUENCE [LARGE SCALE GENOMIC DNA]</scope>
    <source>
        <strain evidence="5">HyVt-102</strain>
    </source>
</reference>
<comment type="caution">
    <text evidence="5">The sequence shown here is derived from an EMBL/GenBank/DDBJ whole genome shotgun (WGS) entry which is preliminary data.</text>
</comment>
<dbReference type="InterPro" id="IPR036390">
    <property type="entry name" value="WH_DNA-bd_sf"/>
</dbReference>
<evidence type="ECO:0000256" key="1">
    <source>
        <dbReference type="ARBA" id="ARBA00023015"/>
    </source>
</evidence>
<dbReference type="PROSITE" id="PS50987">
    <property type="entry name" value="HTH_ARSR_2"/>
    <property type="match status" value="1"/>
</dbReference>
<dbReference type="SUPFAM" id="SSF46785">
    <property type="entry name" value="Winged helix' DNA-binding domain"/>
    <property type="match status" value="1"/>
</dbReference>
<proteinExistence type="predicted"/>
<dbReference type="Pfam" id="PF01022">
    <property type="entry name" value="HTH_5"/>
    <property type="match status" value="1"/>
</dbReference>
<dbReference type="InterPro" id="IPR051011">
    <property type="entry name" value="Metal_resp_trans_reg"/>
</dbReference>
<dbReference type="CDD" id="cd00090">
    <property type="entry name" value="HTH_ARSR"/>
    <property type="match status" value="1"/>
</dbReference>
<dbReference type="GO" id="GO:0003700">
    <property type="term" value="F:DNA-binding transcription factor activity"/>
    <property type="evidence" value="ECO:0007669"/>
    <property type="project" value="InterPro"/>
</dbReference>
<dbReference type="PRINTS" id="PR00778">
    <property type="entry name" value="HTHARSR"/>
</dbReference>
<dbReference type="InterPro" id="IPR036388">
    <property type="entry name" value="WH-like_DNA-bd_sf"/>
</dbReference>
<evidence type="ECO:0000259" key="4">
    <source>
        <dbReference type="PROSITE" id="PS50987"/>
    </source>
</evidence>
<dbReference type="Proteomes" id="UP000885847">
    <property type="component" value="Unassembled WGS sequence"/>
</dbReference>
<dbReference type="GO" id="GO:0003677">
    <property type="term" value="F:DNA binding"/>
    <property type="evidence" value="ECO:0007669"/>
    <property type="project" value="UniProtKB-KW"/>
</dbReference>
<keyword evidence="1" id="KW-0805">Transcription regulation</keyword>